<reference evidence="6 7" key="1">
    <citation type="submission" date="2018-12" db="EMBL/GenBank/DDBJ databases">
        <title>Draft genome sequence of Embleya hyalina NBRC 13850T.</title>
        <authorList>
            <person name="Komaki H."/>
            <person name="Hosoyama A."/>
            <person name="Kimura A."/>
            <person name="Ichikawa N."/>
            <person name="Tamura T."/>
        </authorList>
    </citation>
    <scope>NUCLEOTIDE SEQUENCE [LARGE SCALE GENOMIC DNA]</scope>
    <source>
        <strain evidence="6 7">NBRC 13850</strain>
    </source>
</reference>
<evidence type="ECO:0000313" key="7">
    <source>
        <dbReference type="Proteomes" id="UP000286931"/>
    </source>
</evidence>
<evidence type="ECO:0000313" key="6">
    <source>
        <dbReference type="EMBL" id="GCD98283.1"/>
    </source>
</evidence>
<evidence type="ECO:0000256" key="4">
    <source>
        <dbReference type="ARBA" id="ARBA00023033"/>
    </source>
</evidence>
<dbReference type="PANTHER" id="PTHR42847">
    <property type="entry name" value="ALKANESULFONATE MONOOXYGENASE"/>
    <property type="match status" value="1"/>
</dbReference>
<evidence type="ECO:0000256" key="3">
    <source>
        <dbReference type="ARBA" id="ARBA00023002"/>
    </source>
</evidence>
<keyword evidence="4" id="KW-0503">Monooxygenase</keyword>
<comment type="caution">
    <text evidence="6">The sequence shown here is derived from an EMBL/GenBank/DDBJ whole genome shotgun (WGS) entry which is preliminary data.</text>
</comment>
<feature type="domain" description="Luciferase-like" evidence="5">
    <location>
        <begin position="12"/>
        <end position="200"/>
    </location>
</feature>
<evidence type="ECO:0000256" key="1">
    <source>
        <dbReference type="ARBA" id="ARBA00022630"/>
    </source>
</evidence>
<dbReference type="OrthoDB" id="7374740at2"/>
<dbReference type="InterPro" id="IPR036661">
    <property type="entry name" value="Luciferase-like_sf"/>
</dbReference>
<dbReference type="InterPro" id="IPR011251">
    <property type="entry name" value="Luciferase-like_dom"/>
</dbReference>
<name>A0A401YUI4_9ACTN</name>
<dbReference type="InterPro" id="IPR050172">
    <property type="entry name" value="SsuD_RutA_monooxygenase"/>
</dbReference>
<protein>
    <submittedName>
        <fullName evidence="6">Luciferase</fullName>
    </submittedName>
</protein>
<dbReference type="AlphaFoldDB" id="A0A401YUI4"/>
<dbReference type="Proteomes" id="UP000286931">
    <property type="component" value="Unassembled WGS sequence"/>
</dbReference>
<keyword evidence="7" id="KW-1185">Reference proteome</keyword>
<dbReference type="Gene3D" id="3.20.20.30">
    <property type="entry name" value="Luciferase-like domain"/>
    <property type="match status" value="1"/>
</dbReference>
<proteinExistence type="predicted"/>
<dbReference type="PANTHER" id="PTHR42847:SF4">
    <property type="entry name" value="ALKANESULFONATE MONOOXYGENASE-RELATED"/>
    <property type="match status" value="1"/>
</dbReference>
<dbReference type="SUPFAM" id="SSF51679">
    <property type="entry name" value="Bacterial luciferase-like"/>
    <property type="match status" value="1"/>
</dbReference>
<evidence type="ECO:0000259" key="5">
    <source>
        <dbReference type="Pfam" id="PF00296"/>
    </source>
</evidence>
<keyword evidence="2" id="KW-0288">FMN</keyword>
<sequence>MRLSTVILPIHRWTEGRKIWLRAEDLGFHAAYTYDHLSWRSFREHTWFGAVPTLTAAAAITERMRLGTMVTSPNFRHPVTLAKDLAAVDDISGGRLIAGVGAGGNGFDATALGGQPWTPRERADRLAEFVPLLDRLLSEPAVTSRGAYYTAEDVRMIPGGRQRPRVPMYIAATGPRGMRLAARHGQGWITYGDTRDPKGVPAEVCPKVIADQLARLSDICASEGRKPEELERVLLQGSTLERPLDSMDAFVDYAGRYRELGITELAIHWPVPDSIFAADLSLFERIAREGLRQLDRLA</sequence>
<dbReference type="GO" id="GO:0008726">
    <property type="term" value="F:alkanesulfonate monooxygenase activity"/>
    <property type="evidence" value="ECO:0007669"/>
    <property type="project" value="TreeGrafter"/>
</dbReference>
<organism evidence="6 7">
    <name type="scientific">Embleya hyalina</name>
    <dbReference type="NCBI Taxonomy" id="516124"/>
    <lineage>
        <taxon>Bacteria</taxon>
        <taxon>Bacillati</taxon>
        <taxon>Actinomycetota</taxon>
        <taxon>Actinomycetes</taxon>
        <taxon>Kitasatosporales</taxon>
        <taxon>Streptomycetaceae</taxon>
        <taxon>Embleya</taxon>
    </lineage>
</organism>
<keyword evidence="3" id="KW-0560">Oxidoreductase</keyword>
<keyword evidence="1" id="KW-0285">Flavoprotein</keyword>
<accession>A0A401YUI4</accession>
<dbReference type="RefSeq" id="WP_126640203.1">
    <property type="nucleotide sequence ID" value="NZ_BIFH01000027.1"/>
</dbReference>
<evidence type="ECO:0000256" key="2">
    <source>
        <dbReference type="ARBA" id="ARBA00022643"/>
    </source>
</evidence>
<dbReference type="EMBL" id="BIFH01000027">
    <property type="protein sequence ID" value="GCD98283.1"/>
    <property type="molecule type" value="Genomic_DNA"/>
</dbReference>
<dbReference type="Pfam" id="PF00296">
    <property type="entry name" value="Bac_luciferase"/>
    <property type="match status" value="1"/>
</dbReference>
<dbReference type="GO" id="GO:0046306">
    <property type="term" value="P:alkanesulfonate catabolic process"/>
    <property type="evidence" value="ECO:0007669"/>
    <property type="project" value="TreeGrafter"/>
</dbReference>
<gene>
    <name evidence="6" type="ORF">EHYA_05987</name>
</gene>